<sequence>MNTARNFIFLITSIVLLFSSLKSFTQNLKICGHRGGFYQNFPENSAPLFDYTYQNANSSLIILELDVRESLNGSLFILHDTTLERTTTATGLIKTSNDSLLSKTFLKNSLGNISKTPLPTFNEMLVWLKNHPKAWLMLDVKGTSWKKVYDAVNLYKLDSRVLFLTFKPEDTKEVFQLSTTTNISALIRNEEDWKNILAFQPDFKQLVAYVNPQTPVSVIADLKAKGVRLMADCNENAKNHPKPFESLFYQDLAQSLQLDIMITDYPVEVSRIFAEKNK</sequence>
<dbReference type="Pfam" id="PF03009">
    <property type="entry name" value="GDPD"/>
    <property type="match status" value="1"/>
</dbReference>
<accession>A0ABT6Y6A6</accession>
<dbReference type="RefSeq" id="WP_283344130.1">
    <property type="nucleotide sequence ID" value="NZ_JASHIF010000007.1"/>
</dbReference>
<reference evidence="2 3" key="1">
    <citation type="submission" date="2023-05" db="EMBL/GenBank/DDBJ databases">
        <title>Novel species of genus Flectobacillus isolated from stream in China.</title>
        <authorList>
            <person name="Lu H."/>
        </authorList>
    </citation>
    <scope>NUCLEOTIDE SEQUENCE [LARGE SCALE GENOMIC DNA]</scope>
    <source>
        <strain evidence="2 3">KCTC 42575</strain>
    </source>
</reference>
<dbReference type="Gene3D" id="3.20.20.190">
    <property type="entry name" value="Phosphatidylinositol (PI) phosphodiesterase"/>
    <property type="match status" value="1"/>
</dbReference>
<comment type="caution">
    <text evidence="2">The sequence shown here is derived from an EMBL/GenBank/DDBJ whole genome shotgun (WGS) entry which is preliminary data.</text>
</comment>
<dbReference type="SUPFAM" id="SSF51695">
    <property type="entry name" value="PLC-like phosphodiesterases"/>
    <property type="match status" value="1"/>
</dbReference>
<evidence type="ECO:0000313" key="3">
    <source>
        <dbReference type="Proteomes" id="UP001236507"/>
    </source>
</evidence>
<gene>
    <name evidence="2" type="ORF">QM524_07755</name>
</gene>
<evidence type="ECO:0000259" key="1">
    <source>
        <dbReference type="PROSITE" id="PS51704"/>
    </source>
</evidence>
<dbReference type="PROSITE" id="PS51704">
    <property type="entry name" value="GP_PDE"/>
    <property type="match status" value="1"/>
</dbReference>
<dbReference type="InterPro" id="IPR017946">
    <property type="entry name" value="PLC-like_Pdiesterase_TIM-brl"/>
</dbReference>
<feature type="domain" description="GP-PDE" evidence="1">
    <location>
        <begin position="28"/>
        <end position="273"/>
    </location>
</feature>
<name>A0ABT6Y6A6_9BACT</name>
<evidence type="ECO:0000313" key="2">
    <source>
        <dbReference type="EMBL" id="MDI9859097.1"/>
    </source>
</evidence>
<protein>
    <submittedName>
        <fullName evidence="2">Glycerophosphodiester phosphodiesterase family protein</fullName>
    </submittedName>
</protein>
<proteinExistence type="predicted"/>
<dbReference type="Proteomes" id="UP001236507">
    <property type="component" value="Unassembled WGS sequence"/>
</dbReference>
<organism evidence="2 3">
    <name type="scientific">Flectobacillus roseus</name>
    <dbReference type="NCBI Taxonomy" id="502259"/>
    <lineage>
        <taxon>Bacteria</taxon>
        <taxon>Pseudomonadati</taxon>
        <taxon>Bacteroidota</taxon>
        <taxon>Cytophagia</taxon>
        <taxon>Cytophagales</taxon>
        <taxon>Flectobacillaceae</taxon>
        <taxon>Flectobacillus</taxon>
    </lineage>
</organism>
<dbReference type="PANTHER" id="PTHR46211">
    <property type="entry name" value="GLYCEROPHOSPHORYL DIESTER PHOSPHODIESTERASE"/>
    <property type="match status" value="1"/>
</dbReference>
<dbReference type="InterPro" id="IPR030395">
    <property type="entry name" value="GP_PDE_dom"/>
</dbReference>
<dbReference type="EMBL" id="JASHIF010000007">
    <property type="protein sequence ID" value="MDI9859097.1"/>
    <property type="molecule type" value="Genomic_DNA"/>
</dbReference>
<dbReference type="PANTHER" id="PTHR46211:SF14">
    <property type="entry name" value="GLYCEROPHOSPHODIESTER PHOSPHODIESTERASE"/>
    <property type="match status" value="1"/>
</dbReference>
<keyword evidence="3" id="KW-1185">Reference proteome</keyword>
<dbReference type="CDD" id="cd08566">
    <property type="entry name" value="GDPD_AtGDE_like"/>
    <property type="match status" value="1"/>
</dbReference>